<dbReference type="InterPro" id="IPR014048">
    <property type="entry name" value="MethylDNA_cys_MeTrfase_DNA-bd"/>
</dbReference>
<dbReference type="OrthoDB" id="9802228at2"/>
<evidence type="ECO:0000256" key="5">
    <source>
        <dbReference type="ARBA" id="ARBA00023204"/>
    </source>
</evidence>
<evidence type="ECO:0000313" key="9">
    <source>
        <dbReference type="Proteomes" id="UP000218151"/>
    </source>
</evidence>
<protein>
    <submittedName>
        <fullName evidence="8">Cysteine methyltransferase</fullName>
    </submittedName>
</protein>
<dbReference type="Pfam" id="PF01035">
    <property type="entry name" value="DNA_binding_1"/>
    <property type="match status" value="1"/>
</dbReference>
<dbReference type="Gene3D" id="1.10.10.10">
    <property type="entry name" value="Winged helix-like DNA-binding domain superfamily/Winged helix DNA-binding domain"/>
    <property type="match status" value="1"/>
</dbReference>
<dbReference type="Proteomes" id="UP000218151">
    <property type="component" value="Unassembled WGS sequence"/>
</dbReference>
<keyword evidence="2 8" id="KW-0489">Methyltransferase</keyword>
<dbReference type="InterPro" id="IPR036388">
    <property type="entry name" value="WH-like_DNA-bd_sf"/>
</dbReference>
<accession>A0A2A2SE79</accession>
<keyword evidence="4" id="KW-0227">DNA damage</keyword>
<dbReference type="InterPro" id="IPR036217">
    <property type="entry name" value="MethylDNA_cys_MeTrfase_DNAb"/>
</dbReference>
<evidence type="ECO:0000256" key="2">
    <source>
        <dbReference type="ARBA" id="ARBA00022603"/>
    </source>
</evidence>
<evidence type="ECO:0000256" key="1">
    <source>
        <dbReference type="ARBA" id="ARBA00001286"/>
    </source>
</evidence>
<dbReference type="AlphaFoldDB" id="A0A2A2SE79"/>
<dbReference type="PANTHER" id="PTHR10815">
    <property type="entry name" value="METHYLATED-DNA--PROTEIN-CYSTEINE METHYLTRANSFERASE"/>
    <property type="match status" value="1"/>
</dbReference>
<comment type="caution">
    <text evidence="8">The sequence shown here is derived from an EMBL/GenBank/DDBJ whole genome shotgun (WGS) entry which is preliminary data.</text>
</comment>
<dbReference type="GO" id="GO:0006281">
    <property type="term" value="P:DNA repair"/>
    <property type="evidence" value="ECO:0007669"/>
    <property type="project" value="UniProtKB-KW"/>
</dbReference>
<dbReference type="GO" id="GO:0032259">
    <property type="term" value="P:methylation"/>
    <property type="evidence" value="ECO:0007669"/>
    <property type="project" value="UniProtKB-KW"/>
</dbReference>
<evidence type="ECO:0000256" key="6">
    <source>
        <dbReference type="ARBA" id="ARBA00049348"/>
    </source>
</evidence>
<dbReference type="Gene3D" id="3.30.160.70">
    <property type="entry name" value="Methylated DNA-protein cysteine methyltransferase domain"/>
    <property type="match status" value="1"/>
</dbReference>
<evidence type="ECO:0000256" key="3">
    <source>
        <dbReference type="ARBA" id="ARBA00022679"/>
    </source>
</evidence>
<keyword evidence="3 8" id="KW-0808">Transferase</keyword>
<keyword evidence="9" id="KW-1185">Reference proteome</keyword>
<dbReference type="RefSeq" id="WP_095997735.1">
    <property type="nucleotide sequence ID" value="NZ_NSLI01000003.1"/>
</dbReference>
<evidence type="ECO:0000256" key="4">
    <source>
        <dbReference type="ARBA" id="ARBA00022763"/>
    </source>
</evidence>
<dbReference type="PROSITE" id="PS00374">
    <property type="entry name" value="MGMT"/>
    <property type="match status" value="1"/>
</dbReference>
<feature type="domain" description="Methylated-DNA-[protein]-cysteine S-methyltransferase DNA binding" evidence="7">
    <location>
        <begin position="76"/>
        <end position="150"/>
    </location>
</feature>
<comment type="catalytic activity">
    <reaction evidence="6">
        <text>a 6-O-methyl-2'-deoxyguanosine in DNA + L-cysteinyl-[protein] = S-methyl-L-cysteinyl-[protein] + a 2'-deoxyguanosine in DNA</text>
        <dbReference type="Rhea" id="RHEA:24000"/>
        <dbReference type="Rhea" id="RHEA-COMP:10131"/>
        <dbReference type="Rhea" id="RHEA-COMP:10132"/>
        <dbReference type="Rhea" id="RHEA-COMP:11367"/>
        <dbReference type="Rhea" id="RHEA-COMP:11368"/>
        <dbReference type="ChEBI" id="CHEBI:29950"/>
        <dbReference type="ChEBI" id="CHEBI:82612"/>
        <dbReference type="ChEBI" id="CHEBI:85445"/>
        <dbReference type="ChEBI" id="CHEBI:85448"/>
        <dbReference type="EC" id="2.1.1.63"/>
    </reaction>
</comment>
<dbReference type="CDD" id="cd06445">
    <property type="entry name" value="ATase"/>
    <property type="match status" value="1"/>
</dbReference>
<dbReference type="InterPro" id="IPR036631">
    <property type="entry name" value="MGMT_N_sf"/>
</dbReference>
<dbReference type="SUPFAM" id="SSF53155">
    <property type="entry name" value="Methylated DNA-protein cysteine methyltransferase domain"/>
    <property type="match status" value="1"/>
</dbReference>
<gene>
    <name evidence="8" type="ORF">CKY28_07455</name>
</gene>
<organism evidence="8 9">
    <name type="scientific">Sphingomonas lenta</name>
    <dbReference type="NCBI Taxonomy" id="1141887"/>
    <lineage>
        <taxon>Bacteria</taxon>
        <taxon>Pseudomonadati</taxon>
        <taxon>Pseudomonadota</taxon>
        <taxon>Alphaproteobacteria</taxon>
        <taxon>Sphingomonadales</taxon>
        <taxon>Sphingomonadaceae</taxon>
        <taxon>Sphingomonas</taxon>
    </lineage>
</organism>
<dbReference type="InterPro" id="IPR001497">
    <property type="entry name" value="MethylDNA_cys_MeTrfase_AS"/>
</dbReference>
<reference evidence="9" key="1">
    <citation type="submission" date="2017-09" db="EMBL/GenBank/DDBJ databases">
        <authorList>
            <person name="Feng G."/>
            <person name="Zhu H."/>
        </authorList>
    </citation>
    <scope>NUCLEOTIDE SEQUENCE [LARGE SCALE GENOMIC DNA]</scope>
    <source>
        <strain evidence="9">1PNM-20</strain>
    </source>
</reference>
<name>A0A2A2SE79_9SPHN</name>
<proteinExistence type="predicted"/>
<keyword evidence="5" id="KW-0234">DNA repair</keyword>
<dbReference type="PANTHER" id="PTHR10815:SF13">
    <property type="entry name" value="METHYLATED-DNA--PROTEIN-CYSTEINE METHYLTRANSFERASE"/>
    <property type="match status" value="1"/>
</dbReference>
<dbReference type="GO" id="GO:0003908">
    <property type="term" value="F:methylated-DNA-[protein]-cysteine S-methyltransferase activity"/>
    <property type="evidence" value="ECO:0007669"/>
    <property type="project" value="UniProtKB-EC"/>
</dbReference>
<sequence>MYARDTARIATPIGWVEVTGDETRVERVAILTEGAPAHATAAAVTEAAEQLQAFFAGERRTFDLSLAPAATPRGQALREAIVAVGYGETLSYGQIAARALSSARAVGQACARNPLPLIVPCHRVLATGGLGHYSAGAGLTTKEWLLAHERRNGSD</sequence>
<dbReference type="SUPFAM" id="SSF46767">
    <property type="entry name" value="Methylated DNA-protein cysteine methyltransferase, C-terminal domain"/>
    <property type="match status" value="1"/>
</dbReference>
<dbReference type="EMBL" id="NSLI01000003">
    <property type="protein sequence ID" value="PAX07492.1"/>
    <property type="molecule type" value="Genomic_DNA"/>
</dbReference>
<evidence type="ECO:0000313" key="8">
    <source>
        <dbReference type="EMBL" id="PAX07492.1"/>
    </source>
</evidence>
<dbReference type="NCBIfam" id="TIGR00589">
    <property type="entry name" value="ogt"/>
    <property type="match status" value="1"/>
</dbReference>
<comment type="catalytic activity">
    <reaction evidence="1">
        <text>a 4-O-methyl-thymidine in DNA + L-cysteinyl-[protein] = a thymidine in DNA + S-methyl-L-cysteinyl-[protein]</text>
        <dbReference type="Rhea" id="RHEA:53428"/>
        <dbReference type="Rhea" id="RHEA-COMP:10131"/>
        <dbReference type="Rhea" id="RHEA-COMP:10132"/>
        <dbReference type="Rhea" id="RHEA-COMP:13555"/>
        <dbReference type="Rhea" id="RHEA-COMP:13556"/>
        <dbReference type="ChEBI" id="CHEBI:29950"/>
        <dbReference type="ChEBI" id="CHEBI:82612"/>
        <dbReference type="ChEBI" id="CHEBI:137386"/>
        <dbReference type="ChEBI" id="CHEBI:137387"/>
        <dbReference type="EC" id="2.1.1.63"/>
    </reaction>
</comment>
<evidence type="ECO:0000259" key="7">
    <source>
        <dbReference type="Pfam" id="PF01035"/>
    </source>
</evidence>